<dbReference type="STRING" id="200324.A0A2N5V5C7"/>
<feature type="domain" description="Sm" evidence="2">
    <location>
        <begin position="52"/>
        <end position="99"/>
    </location>
</feature>
<reference evidence="3 4" key="1">
    <citation type="submission" date="2017-11" db="EMBL/GenBank/DDBJ databases">
        <title>De novo assembly and phasing of dikaryotic genomes from two isolates of Puccinia coronata f. sp. avenae, the causal agent of oat crown rust.</title>
        <authorList>
            <person name="Miller M.E."/>
            <person name="Zhang Y."/>
            <person name="Omidvar V."/>
            <person name="Sperschneider J."/>
            <person name="Schwessinger B."/>
            <person name="Raley C."/>
            <person name="Palmer J.M."/>
            <person name="Garnica D."/>
            <person name="Upadhyaya N."/>
            <person name="Rathjen J."/>
            <person name="Taylor J.M."/>
            <person name="Park R.F."/>
            <person name="Dodds P.N."/>
            <person name="Hirsch C.D."/>
            <person name="Kianian S.F."/>
            <person name="Figueroa M."/>
        </authorList>
    </citation>
    <scope>NUCLEOTIDE SEQUENCE [LARGE SCALE GENOMIC DNA]</scope>
    <source>
        <strain evidence="3">12NC29</strain>
    </source>
</reference>
<dbReference type="GO" id="GO:0032991">
    <property type="term" value="C:protein-containing complex"/>
    <property type="evidence" value="ECO:0007669"/>
    <property type="project" value="UniProtKB-ARBA"/>
</dbReference>
<dbReference type="SMART" id="SM00651">
    <property type="entry name" value="Sm"/>
    <property type="match status" value="1"/>
</dbReference>
<dbReference type="Gene3D" id="6.10.140.1230">
    <property type="match status" value="1"/>
</dbReference>
<proteinExistence type="predicted"/>
<protein>
    <recommendedName>
        <fullName evidence="2">Sm domain-containing protein</fullName>
    </recommendedName>
</protein>
<dbReference type="InterPro" id="IPR010920">
    <property type="entry name" value="LSM_dom_sf"/>
</dbReference>
<dbReference type="GO" id="GO:0007034">
    <property type="term" value="P:vacuolar transport"/>
    <property type="evidence" value="ECO:0007669"/>
    <property type="project" value="InterPro"/>
</dbReference>
<evidence type="ECO:0000256" key="1">
    <source>
        <dbReference type="SAM" id="Coils"/>
    </source>
</evidence>
<dbReference type="PANTHER" id="PTHR10476">
    <property type="entry name" value="CHARGED MULTIVESICULAR BODY PROTEIN"/>
    <property type="match status" value="1"/>
</dbReference>
<dbReference type="AlphaFoldDB" id="A0A2N5V5C7"/>
<keyword evidence="1" id="KW-0175">Coiled coil</keyword>
<accession>A0A2N5V5C7</accession>
<dbReference type="OrthoDB" id="29543at2759"/>
<name>A0A2N5V5C7_9BASI</name>
<evidence type="ECO:0000313" key="4">
    <source>
        <dbReference type="Proteomes" id="UP000235388"/>
    </source>
</evidence>
<dbReference type="Pfam" id="PF03357">
    <property type="entry name" value="Snf7"/>
    <property type="match status" value="1"/>
</dbReference>
<keyword evidence="4" id="KW-1185">Reference proteome</keyword>
<sequence>MKVGRTRDHLSDPATQSSAQSGYSACVSSMFESQMADLEQRWGGRTLFLQFDSIRLSLSERVLKNLRGDRLLNGTLHAYDSHMNMVLADVTETITVVEPPQRAEEEPIIRPVKRNCDMLGMSAARRDTLSRDTSVLSQFPETRGDYTWGTCVNLGEKIDLLQDSLRESAAHFPTSSHQTQSNHNHSTSYYLFATCDREHVSKMNIIGAVFGRYKSPAERMRVHQRSLQKATQKLDQERTKLESQEKQLIIDIKSNANKGQMNSCKVMARDLVRTRRYVAKFYSMRTQLQAVSLRLQTIRSNQQMAEAMQGATRAMGMMSRTMNLPQIQEIHIDFEKESSVMGGGVSSDIRRHGTAPLMPMEKLDQGAGITPVPETNGIVIGSATRVQDNPEDD</sequence>
<organism evidence="3 4">
    <name type="scientific">Puccinia coronata f. sp. avenae</name>
    <dbReference type="NCBI Taxonomy" id="200324"/>
    <lineage>
        <taxon>Eukaryota</taxon>
        <taxon>Fungi</taxon>
        <taxon>Dikarya</taxon>
        <taxon>Basidiomycota</taxon>
        <taxon>Pucciniomycotina</taxon>
        <taxon>Pucciniomycetes</taxon>
        <taxon>Pucciniales</taxon>
        <taxon>Pucciniaceae</taxon>
        <taxon>Puccinia</taxon>
    </lineage>
</organism>
<dbReference type="EMBL" id="PGCJ01000130">
    <property type="protein sequence ID" value="PLW45204.1"/>
    <property type="molecule type" value="Genomic_DNA"/>
</dbReference>
<gene>
    <name evidence="3" type="ORF">PCANC_11284</name>
</gene>
<dbReference type="Gene3D" id="2.30.30.100">
    <property type="match status" value="1"/>
</dbReference>
<dbReference type="InterPro" id="IPR001163">
    <property type="entry name" value="Sm_dom_euk/arc"/>
</dbReference>
<dbReference type="InterPro" id="IPR005024">
    <property type="entry name" value="Snf7_fam"/>
</dbReference>
<dbReference type="SUPFAM" id="SSF50182">
    <property type="entry name" value="Sm-like ribonucleoproteins"/>
    <property type="match status" value="1"/>
</dbReference>
<evidence type="ECO:0000313" key="3">
    <source>
        <dbReference type="EMBL" id="PLW45204.1"/>
    </source>
</evidence>
<dbReference type="Proteomes" id="UP000235388">
    <property type="component" value="Unassembled WGS sequence"/>
</dbReference>
<evidence type="ECO:0000259" key="2">
    <source>
        <dbReference type="SMART" id="SM00651"/>
    </source>
</evidence>
<comment type="caution">
    <text evidence="3">The sequence shown here is derived from an EMBL/GenBank/DDBJ whole genome shotgun (WGS) entry which is preliminary data.</text>
</comment>
<feature type="coiled-coil region" evidence="1">
    <location>
        <begin position="220"/>
        <end position="247"/>
    </location>
</feature>
<dbReference type="Pfam" id="PF01423">
    <property type="entry name" value="LSM"/>
    <property type="match status" value="1"/>
</dbReference>